<comment type="caution">
    <text evidence="2">The sequence shown here is derived from an EMBL/GenBank/DDBJ whole genome shotgun (WGS) entry which is preliminary data.</text>
</comment>
<keyword evidence="3" id="KW-1185">Reference proteome</keyword>
<proteinExistence type="predicted"/>
<dbReference type="Proteomes" id="UP000295558">
    <property type="component" value="Unassembled WGS sequence"/>
</dbReference>
<name>A0A4R6ZG54_9LIST</name>
<keyword evidence="1" id="KW-0472">Membrane</keyword>
<gene>
    <name evidence="2" type="ORF">DFP96_11741</name>
</gene>
<evidence type="ECO:0000313" key="3">
    <source>
        <dbReference type="Proteomes" id="UP000295558"/>
    </source>
</evidence>
<feature type="transmembrane region" description="Helical" evidence="1">
    <location>
        <begin position="6"/>
        <end position="25"/>
    </location>
</feature>
<accession>A0A4R6ZG54</accession>
<keyword evidence="1" id="KW-0812">Transmembrane</keyword>
<dbReference type="EMBL" id="SNZK01000017">
    <property type="protein sequence ID" value="TDR50829.1"/>
    <property type="molecule type" value="Genomic_DNA"/>
</dbReference>
<evidence type="ECO:0000256" key="1">
    <source>
        <dbReference type="SAM" id="Phobius"/>
    </source>
</evidence>
<reference evidence="2 3" key="1">
    <citation type="submission" date="2019-03" db="EMBL/GenBank/DDBJ databases">
        <title>Genomic Encyclopedia of Type Strains, Phase III (KMG-III): the genomes of soil and plant-associated and newly described type strains.</title>
        <authorList>
            <person name="Whitman W."/>
        </authorList>
    </citation>
    <scope>NUCLEOTIDE SEQUENCE [LARGE SCALE GENOMIC DNA]</scope>
    <source>
        <strain evidence="2 3">CECT 7972</strain>
    </source>
</reference>
<sequence length="51" mass="5601">MDFIAFWLGALGLIAGLVLLVFNLIKRKPKKVSFITIGVSLVLILISMTIL</sequence>
<keyword evidence="1" id="KW-1133">Transmembrane helix</keyword>
<evidence type="ECO:0000313" key="2">
    <source>
        <dbReference type="EMBL" id="TDR50829.1"/>
    </source>
</evidence>
<feature type="transmembrane region" description="Helical" evidence="1">
    <location>
        <begin position="32"/>
        <end position="50"/>
    </location>
</feature>
<protein>
    <submittedName>
        <fullName evidence="2">Uncharacterized protein</fullName>
    </submittedName>
</protein>
<dbReference type="AlphaFoldDB" id="A0A4R6ZG54"/>
<organism evidence="2 3">
    <name type="scientific">Listeria rocourtiae</name>
    <dbReference type="NCBI Taxonomy" id="647910"/>
    <lineage>
        <taxon>Bacteria</taxon>
        <taxon>Bacillati</taxon>
        <taxon>Bacillota</taxon>
        <taxon>Bacilli</taxon>
        <taxon>Bacillales</taxon>
        <taxon>Listeriaceae</taxon>
        <taxon>Listeria</taxon>
    </lineage>
</organism>